<comment type="function">
    <text evidence="13">An odorant receptor which affects chemotaxis to the volatile odorant diacetyl. Specifies AWA neuronal cell fate via the odr-7 pathway.</text>
</comment>
<keyword evidence="8" id="KW-0969">Cilium</keyword>
<evidence type="ECO:0000313" key="22">
    <source>
        <dbReference type="WormBase" id="T08B6.3"/>
    </source>
</evidence>
<evidence type="ECO:0000256" key="13">
    <source>
        <dbReference type="ARBA" id="ARBA00054965"/>
    </source>
</evidence>
<sequence>MLFSVIKPIFQSAGFLISIFANALVIFLVITESPQKLGNYRFLVCYLSVISTIYAFLDFVVAPYTYSHENSALAIMHLEDTVFESIPYFAFLLIVSMCGCFGVNITAIAINFIYRFFALEREGRLRYFDGKRLLIWITLSLINGFITSMLYLTIGPRDEISDYVRENLKLDYQVDIDKSTYVGWLYWKLEFGSKVLNMRDLEVYLGLNALMMVPFCIIILYGFKSYLKIKDLISHGESEYSKRLQLQLYKALVSQTLIPVIFLFAPTGFLLTCPLFGIDIKWSNEPITIIYSIYLAVDSMPIIFLVDEYRNAFLNFFRKILSKPQVATVHYSTSVEMF</sequence>
<dbReference type="OMA" id="SHGESEY"/>
<dbReference type="RefSeq" id="NP_500668.1">
    <property type="nucleotide sequence ID" value="NM_068267.1"/>
</dbReference>
<evidence type="ECO:0000256" key="19">
    <source>
        <dbReference type="SAM" id="Phobius"/>
    </source>
</evidence>
<dbReference type="EMBL" id="BX284604">
    <property type="protein sequence ID" value="CCD73992.1"/>
    <property type="molecule type" value="Genomic_DNA"/>
</dbReference>
<dbReference type="GO" id="GO:0006935">
    <property type="term" value="P:chemotaxis"/>
    <property type="evidence" value="ECO:0007669"/>
    <property type="project" value="UniProtKB-KW"/>
</dbReference>
<feature type="transmembrane region" description="Helical" evidence="19">
    <location>
        <begin position="12"/>
        <end position="31"/>
    </location>
</feature>
<keyword evidence="4" id="KW-0716">Sensory transduction</keyword>
<organism evidence="20 21">
    <name type="scientific">Caenorhabditis elegans</name>
    <dbReference type="NCBI Taxonomy" id="6239"/>
    <lineage>
        <taxon>Eukaryota</taxon>
        <taxon>Metazoa</taxon>
        <taxon>Ecdysozoa</taxon>
        <taxon>Nematoda</taxon>
        <taxon>Chromadorea</taxon>
        <taxon>Rhabditida</taxon>
        <taxon>Rhabditina</taxon>
        <taxon>Rhabditomorpha</taxon>
        <taxon>Rhabditoidea</taxon>
        <taxon>Rhabditidae</taxon>
        <taxon>Peloderinae</taxon>
        <taxon>Caenorhabditis</taxon>
    </lineage>
</organism>
<dbReference type="AGR" id="WB:WBGene00006206"/>
<keyword evidence="5 19" id="KW-0812">Transmembrane</keyword>
<dbReference type="SUPFAM" id="SSF81321">
    <property type="entry name" value="Family A G protein-coupled receptor-like"/>
    <property type="match status" value="1"/>
</dbReference>
<evidence type="ECO:0000313" key="21">
    <source>
        <dbReference type="Proteomes" id="UP000001940"/>
    </source>
</evidence>
<keyword evidence="7 19" id="KW-1133">Transmembrane helix</keyword>
<feature type="transmembrane region" description="Helical" evidence="19">
    <location>
        <begin position="43"/>
        <end position="66"/>
    </location>
</feature>
<keyword evidence="3" id="KW-0145">Chemotaxis</keyword>
<reference evidence="20 21" key="1">
    <citation type="journal article" date="1998" name="Science">
        <title>Genome sequence of the nematode C. elegans: a platform for investigating biology.</title>
        <authorList>
            <consortium name="The C. elegans sequencing consortium"/>
            <person name="Sulson J.E."/>
            <person name="Waterston R."/>
        </authorList>
    </citation>
    <scope>NUCLEOTIDE SEQUENCE [LARGE SCALE GENOMIC DNA]</scope>
    <source>
        <strain evidence="20 21">Bristol N2</strain>
    </source>
</reference>
<dbReference type="GO" id="GO:0038022">
    <property type="term" value="F:G protein-coupled olfactory receptor activity"/>
    <property type="evidence" value="ECO:0000318"/>
    <property type="project" value="GO_Central"/>
</dbReference>
<feature type="transmembrane region" description="Helical" evidence="19">
    <location>
        <begin position="133"/>
        <end position="154"/>
    </location>
</feature>
<dbReference type="GeneID" id="192019"/>
<evidence type="ECO:0000256" key="4">
    <source>
        <dbReference type="ARBA" id="ARBA00022606"/>
    </source>
</evidence>
<feature type="transmembrane region" description="Helical" evidence="19">
    <location>
        <begin position="252"/>
        <end position="277"/>
    </location>
</feature>
<evidence type="ECO:0000256" key="18">
    <source>
        <dbReference type="ARBA" id="ARBA00082489"/>
    </source>
</evidence>
<dbReference type="GO" id="GO:0060170">
    <property type="term" value="C:ciliary membrane"/>
    <property type="evidence" value="ECO:0007669"/>
    <property type="project" value="UniProtKB-SubCell"/>
</dbReference>
<keyword evidence="21" id="KW-1185">Reference proteome</keyword>
<dbReference type="Proteomes" id="UP000001940">
    <property type="component" value="Chromosome IV"/>
</dbReference>
<comment type="subunit">
    <text evidence="15">Interacts with odr-4.</text>
</comment>
<dbReference type="eggNOG" id="ENOG502TG15">
    <property type="taxonomic scope" value="Eukaryota"/>
</dbReference>
<keyword evidence="12" id="KW-0966">Cell projection</keyword>
<feature type="transmembrane region" description="Helical" evidence="19">
    <location>
        <begin position="289"/>
        <end position="309"/>
    </location>
</feature>
<keyword evidence="6" id="KW-0552">Olfaction</keyword>
<evidence type="ECO:0000256" key="2">
    <source>
        <dbReference type="ARBA" id="ARBA00022475"/>
    </source>
</evidence>
<evidence type="ECO:0000256" key="12">
    <source>
        <dbReference type="ARBA" id="ARBA00023273"/>
    </source>
</evidence>
<dbReference type="FunFam" id="1.20.1070.10:FF:000128">
    <property type="entry name" value="Seven TM Receptor"/>
    <property type="match status" value="1"/>
</dbReference>
<proteinExistence type="inferred from homology"/>
<keyword evidence="2" id="KW-1003">Cell membrane</keyword>
<dbReference type="AlphaFoldDB" id="O44528"/>
<dbReference type="CTD" id="192019"/>
<evidence type="ECO:0000256" key="7">
    <source>
        <dbReference type="ARBA" id="ARBA00022989"/>
    </source>
</evidence>
<evidence type="ECO:0000313" key="20">
    <source>
        <dbReference type="EMBL" id="CCD73992.1"/>
    </source>
</evidence>
<comment type="similarity">
    <text evidence="14">Belongs to the nematode receptor-like protein str family.</text>
</comment>
<dbReference type="HOGENOM" id="CLU_036335_2_0_1"/>
<dbReference type="InParanoid" id="O44528"/>
<dbReference type="PANTHER" id="PTHR22943">
    <property type="entry name" value="7-TRANSMEMBRANE DOMAIN RECEPTOR C.ELEGANS"/>
    <property type="match status" value="1"/>
</dbReference>
<evidence type="ECO:0000256" key="1">
    <source>
        <dbReference type="ARBA" id="ARBA00004272"/>
    </source>
</evidence>
<evidence type="ECO:0000256" key="14">
    <source>
        <dbReference type="ARBA" id="ARBA00061678"/>
    </source>
</evidence>
<dbReference type="FunCoup" id="O44528">
    <property type="interactions" value="80"/>
</dbReference>
<keyword evidence="10 20" id="KW-0675">Receptor</keyword>
<dbReference type="Pfam" id="PF10326">
    <property type="entry name" value="7TM_GPCR_Str"/>
    <property type="match status" value="1"/>
</dbReference>
<gene>
    <name evidence="20 22" type="primary">str-161</name>
    <name evidence="20" type="ORF">CELE_T08B6.3</name>
    <name evidence="22" type="ORF">T08B6.3</name>
</gene>
<dbReference type="GO" id="GO:0005886">
    <property type="term" value="C:plasma membrane"/>
    <property type="evidence" value="ECO:0000318"/>
    <property type="project" value="GO_Central"/>
</dbReference>
<evidence type="ECO:0000256" key="5">
    <source>
        <dbReference type="ARBA" id="ARBA00022692"/>
    </source>
</evidence>
<evidence type="ECO:0000256" key="6">
    <source>
        <dbReference type="ARBA" id="ARBA00022725"/>
    </source>
</evidence>
<dbReference type="GO" id="GO:0007186">
    <property type="term" value="P:G protein-coupled receptor signaling pathway"/>
    <property type="evidence" value="ECO:0000318"/>
    <property type="project" value="GO_Central"/>
</dbReference>
<dbReference type="UCSC" id="T08B6.3">
    <property type="organism name" value="c. elegans"/>
</dbReference>
<dbReference type="GO" id="GO:0042048">
    <property type="term" value="P:olfactory behavior"/>
    <property type="evidence" value="ECO:0000318"/>
    <property type="project" value="GO_Central"/>
</dbReference>
<dbReference type="OrthoDB" id="5791246at2759"/>
<dbReference type="PhylomeDB" id="O44528"/>
<dbReference type="PANTHER" id="PTHR22943:SF251">
    <property type="entry name" value="SEVEN TM RECEPTOR"/>
    <property type="match status" value="1"/>
</dbReference>
<dbReference type="SMR" id="O44528"/>
<evidence type="ECO:0000256" key="3">
    <source>
        <dbReference type="ARBA" id="ARBA00022500"/>
    </source>
</evidence>
<dbReference type="PIR" id="T15074">
    <property type="entry name" value="T15074"/>
</dbReference>
<keyword evidence="11" id="KW-0325">Glycoprotein</keyword>
<evidence type="ECO:0000256" key="9">
    <source>
        <dbReference type="ARBA" id="ARBA00023136"/>
    </source>
</evidence>
<evidence type="ECO:0000256" key="10">
    <source>
        <dbReference type="ARBA" id="ARBA00023170"/>
    </source>
</evidence>
<evidence type="ECO:0000256" key="16">
    <source>
        <dbReference type="ARBA" id="ARBA00067967"/>
    </source>
</evidence>
<evidence type="ECO:0000256" key="8">
    <source>
        <dbReference type="ARBA" id="ARBA00023069"/>
    </source>
</evidence>
<dbReference type="PaxDb" id="6239-T08B6.3"/>
<name>O44528_CAEEL</name>
<evidence type="ECO:0000256" key="15">
    <source>
        <dbReference type="ARBA" id="ARBA00064300"/>
    </source>
</evidence>
<accession>O44528</accession>
<dbReference type="WormBase" id="T08B6.3">
    <property type="protein sequence ID" value="CE17224"/>
    <property type="gene ID" value="WBGene00006206"/>
    <property type="gene designation" value="str-161"/>
</dbReference>
<protein>
    <recommendedName>
        <fullName evidence="16">Serpentine receptor class r-10</fullName>
    </recommendedName>
    <alternativeName>
        <fullName evidence="17">Odorant response abnormal protein 10</fullName>
    </alternativeName>
    <alternativeName>
        <fullName evidence="18">Olfactory receptor 10</fullName>
    </alternativeName>
</protein>
<comment type="subcellular location">
    <subcellularLocation>
        <location evidence="1">Cell projection</location>
        <location evidence="1">Cilium membrane</location>
        <topology evidence="1">Multi-pass membrane protein</topology>
    </subcellularLocation>
</comment>
<keyword evidence="9 19" id="KW-0472">Membrane</keyword>
<evidence type="ECO:0000256" key="17">
    <source>
        <dbReference type="ARBA" id="ARBA00078653"/>
    </source>
</evidence>
<feature type="transmembrane region" description="Helical" evidence="19">
    <location>
        <begin position="203"/>
        <end position="223"/>
    </location>
</feature>
<dbReference type="InterPro" id="IPR019428">
    <property type="entry name" value="7TM_GPCR_serpentine_rcpt_Str"/>
</dbReference>
<feature type="transmembrane region" description="Helical" evidence="19">
    <location>
        <begin position="86"/>
        <end position="113"/>
    </location>
</feature>
<evidence type="ECO:0000256" key="11">
    <source>
        <dbReference type="ARBA" id="ARBA00023180"/>
    </source>
</evidence>
<dbReference type="KEGG" id="cel:CELE_T08B6.3"/>